<keyword evidence="4" id="KW-0804">Transcription</keyword>
<reference evidence="8 9" key="1">
    <citation type="submission" date="2019-09" db="EMBL/GenBank/DDBJ databases">
        <title>Whole genome sequencing of Microbacterium maritypicum.</title>
        <authorList>
            <person name="Lenchi N."/>
        </authorList>
    </citation>
    <scope>NUCLEOTIDE SEQUENCE [LARGE SCALE GENOMIC DNA]</scope>
    <source>
        <strain evidence="8 9">DSM 12512</strain>
    </source>
</reference>
<evidence type="ECO:0000256" key="4">
    <source>
        <dbReference type="ARBA" id="ARBA00023163"/>
    </source>
</evidence>
<evidence type="ECO:0000256" key="2">
    <source>
        <dbReference type="ARBA" id="ARBA00023015"/>
    </source>
</evidence>
<organism evidence="8 9">
    <name type="scientific">Microbacterium maritypicum</name>
    <name type="common">Microbacterium liquefaciens</name>
    <dbReference type="NCBI Taxonomy" id="33918"/>
    <lineage>
        <taxon>Bacteria</taxon>
        <taxon>Bacillati</taxon>
        <taxon>Actinomycetota</taxon>
        <taxon>Actinomycetes</taxon>
        <taxon>Micrococcales</taxon>
        <taxon>Microbacteriaceae</taxon>
        <taxon>Microbacterium</taxon>
    </lineage>
</organism>
<gene>
    <name evidence="8" type="ORF">F6W70_02390</name>
</gene>
<feature type="domain" description="HTH tetR-type" evidence="7">
    <location>
        <begin position="16"/>
        <end position="76"/>
    </location>
</feature>
<dbReference type="Pfam" id="PF00440">
    <property type="entry name" value="TetR_N"/>
    <property type="match status" value="1"/>
</dbReference>
<dbReference type="InterPro" id="IPR001647">
    <property type="entry name" value="HTH_TetR"/>
</dbReference>
<dbReference type="Proteomes" id="UP000436027">
    <property type="component" value="Unassembled WGS sequence"/>
</dbReference>
<evidence type="ECO:0000313" key="9">
    <source>
        <dbReference type="Proteomes" id="UP000436027"/>
    </source>
</evidence>
<dbReference type="PROSITE" id="PS50977">
    <property type="entry name" value="HTH_TETR_2"/>
    <property type="match status" value="1"/>
</dbReference>
<evidence type="ECO:0000256" key="3">
    <source>
        <dbReference type="ARBA" id="ARBA00023125"/>
    </source>
</evidence>
<evidence type="ECO:0000259" key="7">
    <source>
        <dbReference type="PROSITE" id="PS50977"/>
    </source>
</evidence>
<dbReference type="InterPro" id="IPR050109">
    <property type="entry name" value="HTH-type_TetR-like_transc_reg"/>
</dbReference>
<feature type="region of interest" description="Disordered" evidence="6">
    <location>
        <begin position="201"/>
        <end position="230"/>
    </location>
</feature>
<dbReference type="InterPro" id="IPR009057">
    <property type="entry name" value="Homeodomain-like_sf"/>
</dbReference>
<evidence type="ECO:0000256" key="5">
    <source>
        <dbReference type="PROSITE-ProRule" id="PRU00335"/>
    </source>
</evidence>
<feature type="compositionally biased region" description="Basic and acidic residues" evidence="6">
    <location>
        <begin position="218"/>
        <end position="230"/>
    </location>
</feature>
<dbReference type="AlphaFoldDB" id="A0AAD3ZZC4"/>
<dbReference type="PANTHER" id="PTHR30055:SF234">
    <property type="entry name" value="HTH-TYPE TRANSCRIPTIONAL REGULATOR BETI"/>
    <property type="match status" value="1"/>
</dbReference>
<dbReference type="SUPFAM" id="SSF48498">
    <property type="entry name" value="Tetracyclin repressor-like, C-terminal domain"/>
    <property type="match status" value="1"/>
</dbReference>
<dbReference type="GO" id="GO:0000976">
    <property type="term" value="F:transcription cis-regulatory region binding"/>
    <property type="evidence" value="ECO:0007669"/>
    <property type="project" value="TreeGrafter"/>
</dbReference>
<evidence type="ECO:0000256" key="6">
    <source>
        <dbReference type="SAM" id="MobiDB-lite"/>
    </source>
</evidence>
<dbReference type="EMBL" id="WAAQ01000001">
    <property type="protein sequence ID" value="KAB1886328.1"/>
    <property type="molecule type" value="Genomic_DNA"/>
</dbReference>
<dbReference type="GO" id="GO:0003700">
    <property type="term" value="F:DNA-binding transcription factor activity"/>
    <property type="evidence" value="ECO:0007669"/>
    <property type="project" value="TreeGrafter"/>
</dbReference>
<evidence type="ECO:0000313" key="8">
    <source>
        <dbReference type="EMBL" id="KAB1886328.1"/>
    </source>
</evidence>
<keyword evidence="1" id="KW-0678">Repressor</keyword>
<dbReference type="InterPro" id="IPR036271">
    <property type="entry name" value="Tet_transcr_reg_TetR-rel_C_sf"/>
</dbReference>
<dbReference type="Pfam" id="PF13977">
    <property type="entry name" value="TetR_C_6"/>
    <property type="match status" value="1"/>
</dbReference>
<dbReference type="InterPro" id="IPR039538">
    <property type="entry name" value="BetI_C"/>
</dbReference>
<dbReference type="Gene3D" id="1.10.357.10">
    <property type="entry name" value="Tetracycline Repressor, domain 2"/>
    <property type="match status" value="1"/>
</dbReference>
<feature type="DNA-binding region" description="H-T-H motif" evidence="5">
    <location>
        <begin position="39"/>
        <end position="58"/>
    </location>
</feature>
<protein>
    <submittedName>
        <fullName evidence="8">TetR family transcriptional regulator</fullName>
    </submittedName>
</protein>
<dbReference type="PANTHER" id="PTHR30055">
    <property type="entry name" value="HTH-TYPE TRANSCRIPTIONAL REGULATOR RUTR"/>
    <property type="match status" value="1"/>
</dbReference>
<name>A0AAD3ZZC4_MICMQ</name>
<keyword evidence="3 5" id="KW-0238">DNA-binding</keyword>
<evidence type="ECO:0000256" key="1">
    <source>
        <dbReference type="ARBA" id="ARBA00022491"/>
    </source>
</evidence>
<proteinExistence type="predicted"/>
<dbReference type="SUPFAM" id="SSF46689">
    <property type="entry name" value="Homeodomain-like"/>
    <property type="match status" value="1"/>
</dbReference>
<keyword evidence="2" id="KW-0805">Transcription regulation</keyword>
<comment type="caution">
    <text evidence="8">The sequence shown here is derived from an EMBL/GenBank/DDBJ whole genome shotgun (WGS) entry which is preliminary data.</text>
</comment>
<sequence length="230" mass="24702">MKTTSTGTSTRRMSPEERDQSILDGAIGLARESGLESLTVRAVAARVGVTPALVAHYRPGMDTFVADVFGLIVAAEREEVIAAFDDTDDLRESLLRLIETLLDADRDDVTLIWVQAWALGARNDALAARVRQEMDGWQSALEQIFARAAAAGAIAAGRADTAAWLLLAMVDGMNAHSLVKWAPRDRADLARRALAAVLDSATPEAEVTGSRATVSHSPDPRPTDPRSDDK</sequence>
<accession>A0AAD3ZZC4</accession>
<dbReference type="RefSeq" id="WP_151485826.1">
    <property type="nucleotide sequence ID" value="NZ_BAAAIN010000002.1"/>
</dbReference>